<protein>
    <submittedName>
        <fullName evidence="1">Uncharacterized protein</fullName>
    </submittedName>
</protein>
<dbReference type="EMBL" id="JAWDGP010000857">
    <property type="protein sequence ID" value="KAK3796662.1"/>
    <property type="molecule type" value="Genomic_DNA"/>
</dbReference>
<name>A0AAE1B1A4_9GAST</name>
<accession>A0AAE1B1A4</accession>
<reference evidence="1" key="1">
    <citation type="journal article" date="2023" name="G3 (Bethesda)">
        <title>A reference genome for the long-term kleptoplast-retaining sea slug Elysia crispata morphotype clarki.</title>
        <authorList>
            <person name="Eastman K.E."/>
            <person name="Pendleton A.L."/>
            <person name="Shaikh M.A."/>
            <person name="Suttiyut T."/>
            <person name="Ogas R."/>
            <person name="Tomko P."/>
            <person name="Gavelis G."/>
            <person name="Widhalm J.R."/>
            <person name="Wisecaver J.H."/>
        </authorList>
    </citation>
    <scope>NUCLEOTIDE SEQUENCE</scope>
    <source>
        <strain evidence="1">ECLA1</strain>
    </source>
</reference>
<dbReference type="AlphaFoldDB" id="A0AAE1B1A4"/>
<gene>
    <name evidence="1" type="ORF">RRG08_014132</name>
</gene>
<proteinExistence type="predicted"/>
<sequence length="78" mass="9241">MKRKALSSCFHRKATVIIFPLPRCKDTCRRALSRRFLSSYKYQCCGDEGQRQTRESESKTRSREIGKLVFVLTEMEKY</sequence>
<keyword evidence="2" id="KW-1185">Reference proteome</keyword>
<comment type="caution">
    <text evidence="1">The sequence shown here is derived from an EMBL/GenBank/DDBJ whole genome shotgun (WGS) entry which is preliminary data.</text>
</comment>
<evidence type="ECO:0000313" key="2">
    <source>
        <dbReference type="Proteomes" id="UP001283361"/>
    </source>
</evidence>
<evidence type="ECO:0000313" key="1">
    <source>
        <dbReference type="EMBL" id="KAK3796662.1"/>
    </source>
</evidence>
<organism evidence="1 2">
    <name type="scientific">Elysia crispata</name>
    <name type="common">lettuce slug</name>
    <dbReference type="NCBI Taxonomy" id="231223"/>
    <lineage>
        <taxon>Eukaryota</taxon>
        <taxon>Metazoa</taxon>
        <taxon>Spiralia</taxon>
        <taxon>Lophotrochozoa</taxon>
        <taxon>Mollusca</taxon>
        <taxon>Gastropoda</taxon>
        <taxon>Heterobranchia</taxon>
        <taxon>Euthyneura</taxon>
        <taxon>Panpulmonata</taxon>
        <taxon>Sacoglossa</taxon>
        <taxon>Placobranchoidea</taxon>
        <taxon>Plakobranchidae</taxon>
        <taxon>Elysia</taxon>
    </lineage>
</organism>
<dbReference type="Proteomes" id="UP001283361">
    <property type="component" value="Unassembled WGS sequence"/>
</dbReference>